<protein>
    <recommendedName>
        <fullName evidence="4">HTH luxR-type domain-containing protein</fullName>
    </recommendedName>
</protein>
<comment type="caution">
    <text evidence="5">The sequence shown here is derived from an EMBL/GenBank/DDBJ whole genome shotgun (WGS) entry which is preliminary data.</text>
</comment>
<dbReference type="InterPro" id="IPR016032">
    <property type="entry name" value="Sig_transdc_resp-reg_C-effctor"/>
</dbReference>
<dbReference type="CDD" id="cd06170">
    <property type="entry name" value="LuxR_C_like"/>
    <property type="match status" value="1"/>
</dbReference>
<dbReference type="PANTHER" id="PTHR44688">
    <property type="entry name" value="DNA-BINDING TRANSCRIPTIONAL ACTIVATOR DEVR_DOSR"/>
    <property type="match status" value="1"/>
</dbReference>
<evidence type="ECO:0000256" key="2">
    <source>
        <dbReference type="ARBA" id="ARBA00023125"/>
    </source>
</evidence>
<dbReference type="InterPro" id="IPR000792">
    <property type="entry name" value="Tscrpt_reg_LuxR_C"/>
</dbReference>
<dbReference type="SMART" id="SM00421">
    <property type="entry name" value="HTH_LUXR"/>
    <property type="match status" value="1"/>
</dbReference>
<keyword evidence="1" id="KW-0805">Transcription regulation</keyword>
<dbReference type="Proteomes" id="UP001157186">
    <property type="component" value="Unassembled WGS sequence"/>
</dbReference>
<evidence type="ECO:0000313" key="6">
    <source>
        <dbReference type="Proteomes" id="UP001157186"/>
    </source>
</evidence>
<evidence type="ECO:0000256" key="3">
    <source>
        <dbReference type="ARBA" id="ARBA00023163"/>
    </source>
</evidence>
<feature type="domain" description="HTH luxR-type" evidence="4">
    <location>
        <begin position="257"/>
        <end position="322"/>
    </location>
</feature>
<name>A0ABQ6GVZ5_9GAMM</name>
<dbReference type="SUPFAM" id="SSF46894">
    <property type="entry name" value="C-terminal effector domain of the bipartite response regulators"/>
    <property type="match status" value="1"/>
</dbReference>
<gene>
    <name evidence="5" type="ORF">tinsulaeT_34230</name>
</gene>
<dbReference type="Pfam" id="PF00196">
    <property type="entry name" value="GerE"/>
    <property type="match status" value="1"/>
</dbReference>
<dbReference type="EMBL" id="BSST01000001">
    <property type="protein sequence ID" value="GLX80083.1"/>
    <property type="molecule type" value="Genomic_DNA"/>
</dbReference>
<keyword evidence="3" id="KW-0804">Transcription</keyword>
<dbReference type="PRINTS" id="PR00038">
    <property type="entry name" value="HTHLUXR"/>
</dbReference>
<evidence type="ECO:0000313" key="5">
    <source>
        <dbReference type="EMBL" id="GLX80083.1"/>
    </source>
</evidence>
<proteinExistence type="predicted"/>
<dbReference type="PANTHER" id="PTHR44688:SF16">
    <property type="entry name" value="DNA-BINDING TRANSCRIPTIONAL ACTIVATOR DEVR_DOSR"/>
    <property type="match status" value="1"/>
</dbReference>
<dbReference type="PROSITE" id="PS50043">
    <property type="entry name" value="HTH_LUXR_2"/>
    <property type="match status" value="1"/>
</dbReference>
<accession>A0ABQ6GVZ5</accession>
<sequence>MVNMTMKHLSAEHFISQLYKEAPNIALDQFSSWALEQLRQVIHFDGAIWGTGHISTKTFHTQYSLDVSGEIFEQLLKYLDINPIFSELTENQGQAVNMSDVIEDSDFYQSELYLKCFNPYGIERILSSIHSDERSGIFTLLTLYRFNREDCFSEQEQQLQNRLLYHLLSSASHRLFMELTDYNPQRQLENRSALCDAKGIYHSVTQKFLDIIEQYFPAPKLQKFPFDFLSHSTSFSYNNLLFEVLPYGELYKISVRVKNQLDQLTNREKQVVDKICQGGTFKQVARQLELSPSTVSNHLYRIYLKLGINTRSELITLVNTSQNK</sequence>
<organism evidence="5 6">
    <name type="scientific">Thalassotalea insulae</name>
    <dbReference type="NCBI Taxonomy" id="2056778"/>
    <lineage>
        <taxon>Bacteria</taxon>
        <taxon>Pseudomonadati</taxon>
        <taxon>Pseudomonadota</taxon>
        <taxon>Gammaproteobacteria</taxon>
        <taxon>Alteromonadales</taxon>
        <taxon>Colwelliaceae</taxon>
        <taxon>Thalassotalea</taxon>
    </lineage>
</organism>
<keyword evidence="2" id="KW-0238">DNA-binding</keyword>
<reference evidence="5 6" key="1">
    <citation type="submission" date="2023-03" db="EMBL/GenBank/DDBJ databases">
        <title>Draft genome sequence of Thalassotalea insulae KCTC 62186T.</title>
        <authorList>
            <person name="Sawabe T."/>
        </authorList>
    </citation>
    <scope>NUCLEOTIDE SEQUENCE [LARGE SCALE GENOMIC DNA]</scope>
    <source>
        <strain evidence="5 6">KCTC 62186</strain>
    </source>
</reference>
<evidence type="ECO:0000259" key="4">
    <source>
        <dbReference type="PROSITE" id="PS50043"/>
    </source>
</evidence>
<keyword evidence="6" id="KW-1185">Reference proteome</keyword>
<evidence type="ECO:0000256" key="1">
    <source>
        <dbReference type="ARBA" id="ARBA00023015"/>
    </source>
</evidence>
<dbReference type="Gene3D" id="1.10.10.10">
    <property type="entry name" value="Winged helix-like DNA-binding domain superfamily/Winged helix DNA-binding domain"/>
    <property type="match status" value="1"/>
</dbReference>
<dbReference type="InterPro" id="IPR036388">
    <property type="entry name" value="WH-like_DNA-bd_sf"/>
</dbReference>